<dbReference type="Gene3D" id="3.30.428.10">
    <property type="entry name" value="HIT-like"/>
    <property type="match status" value="1"/>
</dbReference>
<dbReference type="PANTHER" id="PTHR12072">
    <property type="entry name" value="CWF19, CELL CYCLE CONTROL PROTEIN"/>
    <property type="match status" value="1"/>
</dbReference>
<dbReference type="InterPro" id="IPR000571">
    <property type="entry name" value="Znf_CCCH"/>
</dbReference>
<dbReference type="FunCoup" id="A0A7J7DQM3">
    <property type="interactions" value="4868"/>
</dbReference>
<dbReference type="PANTHER" id="PTHR12072:SF4">
    <property type="entry name" value="CWF19-LIKE PROTEIN 1"/>
    <property type="match status" value="1"/>
</dbReference>
<keyword evidence="5" id="KW-0274">FAD</keyword>
<dbReference type="GO" id="GO:0019139">
    <property type="term" value="F:cytokinin dehydrogenase activity"/>
    <property type="evidence" value="ECO:0007669"/>
    <property type="project" value="InterPro"/>
</dbReference>
<dbReference type="Gene3D" id="3.30.43.10">
    <property type="entry name" value="Uridine Diphospho-n-acetylenolpyruvylglucosamine Reductase, domain 2"/>
    <property type="match status" value="1"/>
</dbReference>
<dbReference type="InterPro" id="IPR006767">
    <property type="entry name" value="Cwf19-like_C_dom-2"/>
</dbReference>
<dbReference type="CDD" id="cd07380">
    <property type="entry name" value="MPP_CWF19_N"/>
    <property type="match status" value="1"/>
</dbReference>
<dbReference type="GO" id="GO:0008270">
    <property type="term" value="F:zinc ion binding"/>
    <property type="evidence" value="ECO:0007669"/>
    <property type="project" value="UniProtKB-KW"/>
</dbReference>
<dbReference type="GO" id="GO:0071014">
    <property type="term" value="C:post-mRNA release spliceosomal complex"/>
    <property type="evidence" value="ECO:0007669"/>
    <property type="project" value="TreeGrafter"/>
</dbReference>
<dbReference type="InterPro" id="IPR015345">
    <property type="entry name" value="Cytokinin_DH_FAD/cytokin-bd"/>
</dbReference>
<dbReference type="SUPFAM" id="SSF55103">
    <property type="entry name" value="FAD-linked oxidases, C-terminal domain"/>
    <property type="match status" value="1"/>
</dbReference>
<dbReference type="GO" id="GO:0061632">
    <property type="term" value="F:RNA lariat debranching enzyme activator activity"/>
    <property type="evidence" value="ECO:0007669"/>
    <property type="project" value="TreeGrafter"/>
</dbReference>
<comment type="caution">
    <text evidence="9">The sequence shown here is derived from an EMBL/GenBank/DDBJ whole genome shotgun (WGS) entry which is preliminary data.</text>
</comment>
<evidence type="ECO:0000259" key="8">
    <source>
        <dbReference type="PROSITE" id="PS50103"/>
    </source>
</evidence>
<dbReference type="InterPro" id="IPR036265">
    <property type="entry name" value="HIT-like_sf"/>
</dbReference>
<proteinExistence type="predicted"/>
<dbReference type="SUPFAM" id="SSF56176">
    <property type="entry name" value="FAD-binding/transporter-associated domain-like"/>
    <property type="match status" value="1"/>
</dbReference>
<evidence type="ECO:0000256" key="4">
    <source>
        <dbReference type="ARBA" id="ARBA00022771"/>
    </source>
</evidence>
<dbReference type="InterPro" id="IPR016164">
    <property type="entry name" value="FAD-linked_Oxase-like_C"/>
</dbReference>
<name>A0A7J7DQM3_TRIWF</name>
<feature type="zinc finger region" description="C3H1-type" evidence="7">
    <location>
        <begin position="520"/>
        <end position="543"/>
    </location>
</feature>
<reference evidence="9 10" key="1">
    <citation type="journal article" date="2020" name="Nat. Commun.">
        <title>Genome of Tripterygium wilfordii and identification of cytochrome P450 involved in triptolide biosynthesis.</title>
        <authorList>
            <person name="Tu L."/>
            <person name="Su P."/>
            <person name="Zhang Z."/>
            <person name="Gao L."/>
            <person name="Wang J."/>
            <person name="Hu T."/>
            <person name="Zhou J."/>
            <person name="Zhang Y."/>
            <person name="Zhao Y."/>
            <person name="Liu Y."/>
            <person name="Song Y."/>
            <person name="Tong Y."/>
            <person name="Lu Y."/>
            <person name="Yang J."/>
            <person name="Xu C."/>
            <person name="Jia M."/>
            <person name="Peters R.J."/>
            <person name="Huang L."/>
            <person name="Gao W."/>
        </authorList>
    </citation>
    <scope>NUCLEOTIDE SEQUENCE [LARGE SCALE GENOMIC DNA]</scope>
    <source>
        <strain evidence="10">cv. XIE 37</strain>
        <tissue evidence="9">Leaf</tissue>
    </source>
</reference>
<dbReference type="GO" id="GO:0050660">
    <property type="term" value="F:flavin adenine dinucleotide binding"/>
    <property type="evidence" value="ECO:0007669"/>
    <property type="project" value="InterPro"/>
</dbReference>
<dbReference type="SUPFAM" id="SSF54197">
    <property type="entry name" value="HIT-like"/>
    <property type="match status" value="1"/>
</dbReference>
<dbReference type="InterPro" id="IPR036318">
    <property type="entry name" value="FAD-bd_PCMH-like_sf"/>
</dbReference>
<dbReference type="Proteomes" id="UP000593562">
    <property type="component" value="Unassembled WGS sequence"/>
</dbReference>
<feature type="domain" description="C3H1-type" evidence="8">
    <location>
        <begin position="520"/>
        <end position="543"/>
    </location>
</feature>
<dbReference type="GO" id="GO:0009690">
    <property type="term" value="P:cytokinin metabolic process"/>
    <property type="evidence" value="ECO:0007669"/>
    <property type="project" value="InterPro"/>
</dbReference>
<dbReference type="GO" id="GO:0000398">
    <property type="term" value="P:mRNA splicing, via spliceosome"/>
    <property type="evidence" value="ECO:0007669"/>
    <property type="project" value="TreeGrafter"/>
</dbReference>
<evidence type="ECO:0000256" key="5">
    <source>
        <dbReference type="ARBA" id="ARBA00022827"/>
    </source>
</evidence>
<dbReference type="InterPro" id="IPR016170">
    <property type="entry name" value="Cytok_DH_C_sf"/>
</dbReference>
<dbReference type="Gene3D" id="4.10.1000.10">
    <property type="entry name" value="Zinc finger, CCCH-type"/>
    <property type="match status" value="1"/>
</dbReference>
<evidence type="ECO:0000313" key="10">
    <source>
        <dbReference type="Proteomes" id="UP000593562"/>
    </source>
</evidence>
<evidence type="ECO:0000256" key="2">
    <source>
        <dbReference type="ARBA" id="ARBA00022630"/>
    </source>
</evidence>
<dbReference type="AlphaFoldDB" id="A0A7J7DQM3"/>
<organism evidence="9 10">
    <name type="scientific">Tripterygium wilfordii</name>
    <name type="common">Thunder God vine</name>
    <dbReference type="NCBI Taxonomy" id="458696"/>
    <lineage>
        <taxon>Eukaryota</taxon>
        <taxon>Viridiplantae</taxon>
        <taxon>Streptophyta</taxon>
        <taxon>Embryophyta</taxon>
        <taxon>Tracheophyta</taxon>
        <taxon>Spermatophyta</taxon>
        <taxon>Magnoliopsida</taxon>
        <taxon>eudicotyledons</taxon>
        <taxon>Gunneridae</taxon>
        <taxon>Pentapetalae</taxon>
        <taxon>rosids</taxon>
        <taxon>fabids</taxon>
        <taxon>Celastrales</taxon>
        <taxon>Celastraceae</taxon>
        <taxon>Tripterygium</taxon>
    </lineage>
</organism>
<dbReference type="SUPFAM" id="SSF90229">
    <property type="entry name" value="CCCH zinc finger"/>
    <property type="match status" value="1"/>
</dbReference>
<dbReference type="Pfam" id="PF04677">
    <property type="entry name" value="CwfJ_C_1"/>
    <property type="match status" value="1"/>
</dbReference>
<evidence type="ECO:0000256" key="1">
    <source>
        <dbReference type="ARBA" id="ARBA00001974"/>
    </source>
</evidence>
<evidence type="ECO:0000256" key="6">
    <source>
        <dbReference type="ARBA" id="ARBA00022833"/>
    </source>
</evidence>
<dbReference type="SMART" id="SM00356">
    <property type="entry name" value="ZnF_C3H1"/>
    <property type="match status" value="2"/>
</dbReference>
<gene>
    <name evidence="9" type="ORF">HS088_TW04G00428</name>
</gene>
<keyword evidence="4 7" id="KW-0863">Zinc-finger</keyword>
<dbReference type="Gene3D" id="3.40.462.10">
    <property type="entry name" value="FAD-linked oxidases, C-terminal domain"/>
    <property type="match status" value="1"/>
</dbReference>
<dbReference type="InterPro" id="IPR040194">
    <property type="entry name" value="Cwf19-like"/>
</dbReference>
<dbReference type="Pfam" id="PF04676">
    <property type="entry name" value="CwfJ_C_2"/>
    <property type="match status" value="1"/>
</dbReference>
<comment type="cofactor">
    <cofactor evidence="1">
        <name>FAD</name>
        <dbReference type="ChEBI" id="CHEBI:57692"/>
    </cofactor>
</comment>
<dbReference type="Pfam" id="PF09265">
    <property type="entry name" value="Cytokin-bind"/>
    <property type="match status" value="1"/>
</dbReference>
<feature type="domain" description="C3H1-type" evidence="8">
    <location>
        <begin position="483"/>
        <end position="511"/>
    </location>
</feature>
<protein>
    <submittedName>
        <fullName evidence="9">Zinc finger CCCH domain-containing protein 64-like</fullName>
    </submittedName>
</protein>
<sequence>MAVCGVVEFWYRTTRSCDSALHVDADSINLASTDYGNIVHQIPAAVLRPSSVQDITSLVKFAYDSSTVPVTIAARGRSHSVRGQAMARDGVKWVRMLYSDFTAFTKDQESLISINGRNQENGLHYLEGSILLHNQNHPNNWRSSFFPPSDIPKITSLMKDHRIIYYLELAKYYDDATQHTVDKALGTLSLMAGPRILLCGDVLGRLNQLFKRVQSVNKSAGPFDALLCVGQFFPDSPELLEEFMDYIEGSSQISLPTYFIGDYGIGAPKVLSAASKNLAHLGFKMDGLKICENLYWLKGSGNFTLHGLSVAYLSGRESSGAQQFGTYSQDDVVLTNEWSSGITNRAAVSDVPAGISDSSGSDSTVSELVAEIKPRYHIAGTKGAFYAREPYSNIDALHVTRFFGLAPVGNKNKQKFLHAISPTPASTMSRAEISTKPSNTTLSPYMFAEQAANPKEATKRTSDSDSQYWRYDVSQKRKRHGDGDGDKLCFKYISSGSCPRGEKCHFKHDMDSREQCLRGVCLDFIIKGNCERGSECNYKHSLQSEGEGYSHRRPGAENTNAGRSRECWFCLSSANVESHLIISIGESYYCALAKGPLVEDHVLLMPIEHSPNTLSLPPECEDELGRYRNSLSMYYKNRGEEAVFFEWVSKCGTHANIQAVPVPSPRTAALQDIFNMAAKKLGFEFVALQSNNSAGRPLLRTQFDKNFSLFYVELPGGTILSHLVEENEKFPAQFGREVLAGLLKMPDRADWRNCKLDKEEETKMAEDFKSRFKGFDPTQ</sequence>
<keyword evidence="6 7" id="KW-0862">Zinc</keyword>
<keyword evidence="2" id="KW-0285">Flavoprotein</keyword>
<dbReference type="PROSITE" id="PS50103">
    <property type="entry name" value="ZF_C3H1"/>
    <property type="match status" value="2"/>
</dbReference>
<evidence type="ECO:0000256" key="7">
    <source>
        <dbReference type="PROSITE-ProRule" id="PRU00723"/>
    </source>
</evidence>
<feature type="zinc finger region" description="C3H1-type" evidence="7">
    <location>
        <begin position="483"/>
        <end position="511"/>
    </location>
</feature>
<dbReference type="InParanoid" id="A0A7J7DQM3"/>
<evidence type="ECO:0000256" key="3">
    <source>
        <dbReference type="ARBA" id="ARBA00022723"/>
    </source>
</evidence>
<keyword evidence="10" id="KW-1185">Reference proteome</keyword>
<dbReference type="InterPro" id="IPR006768">
    <property type="entry name" value="Cwf19-like_C_dom-1"/>
</dbReference>
<dbReference type="InterPro" id="IPR016167">
    <property type="entry name" value="FAD-bd_PCMH_sub1"/>
</dbReference>
<evidence type="ECO:0000313" key="9">
    <source>
        <dbReference type="EMBL" id="KAF5748474.1"/>
    </source>
</evidence>
<dbReference type="InterPro" id="IPR036855">
    <property type="entry name" value="Znf_CCCH_sf"/>
</dbReference>
<accession>A0A7J7DQM3</accession>
<keyword evidence="3 7" id="KW-0479">Metal-binding</keyword>
<dbReference type="EMBL" id="JAAARO010000004">
    <property type="protein sequence ID" value="KAF5748474.1"/>
    <property type="molecule type" value="Genomic_DNA"/>
</dbReference>